<dbReference type="InterPro" id="IPR036388">
    <property type="entry name" value="WH-like_DNA-bd_sf"/>
</dbReference>
<protein>
    <submittedName>
        <fullName evidence="8">Sigma-70 family RNA polymerase sigma factor</fullName>
    </submittedName>
</protein>
<dbReference type="GO" id="GO:0003677">
    <property type="term" value="F:DNA binding"/>
    <property type="evidence" value="ECO:0007669"/>
    <property type="project" value="UniProtKB-KW"/>
</dbReference>
<dbReference type="Pfam" id="PF04542">
    <property type="entry name" value="Sigma70_r2"/>
    <property type="match status" value="1"/>
</dbReference>
<evidence type="ECO:0000259" key="6">
    <source>
        <dbReference type="Pfam" id="PF04542"/>
    </source>
</evidence>
<keyword evidence="3" id="KW-0731">Sigma factor</keyword>
<evidence type="ECO:0000256" key="5">
    <source>
        <dbReference type="ARBA" id="ARBA00023163"/>
    </source>
</evidence>
<dbReference type="Proteomes" id="UP000323876">
    <property type="component" value="Unassembled WGS sequence"/>
</dbReference>
<dbReference type="InterPro" id="IPR013324">
    <property type="entry name" value="RNA_pol_sigma_r3/r4-like"/>
</dbReference>
<evidence type="ECO:0000256" key="1">
    <source>
        <dbReference type="ARBA" id="ARBA00010641"/>
    </source>
</evidence>
<dbReference type="InterPro" id="IPR007627">
    <property type="entry name" value="RNA_pol_sigma70_r2"/>
</dbReference>
<feature type="domain" description="RNA polymerase sigma-70 region 2" evidence="6">
    <location>
        <begin position="42"/>
        <end position="108"/>
    </location>
</feature>
<dbReference type="AlphaFoldDB" id="A0A5N0EDC7"/>
<dbReference type="SUPFAM" id="SSF88659">
    <property type="entry name" value="Sigma3 and sigma4 domains of RNA polymerase sigma factors"/>
    <property type="match status" value="1"/>
</dbReference>
<dbReference type="InterPro" id="IPR014284">
    <property type="entry name" value="RNA_pol_sigma-70_dom"/>
</dbReference>
<dbReference type="SUPFAM" id="SSF88946">
    <property type="entry name" value="Sigma2 domain of RNA polymerase sigma factors"/>
    <property type="match status" value="1"/>
</dbReference>
<dbReference type="NCBIfam" id="TIGR02937">
    <property type="entry name" value="sigma70-ECF"/>
    <property type="match status" value="1"/>
</dbReference>
<gene>
    <name evidence="8" type="ORF">F3087_17280</name>
</gene>
<comment type="caution">
    <text evidence="8">The sequence shown here is derived from an EMBL/GenBank/DDBJ whole genome shotgun (WGS) entry which is preliminary data.</text>
</comment>
<dbReference type="InterPro" id="IPR013325">
    <property type="entry name" value="RNA_pol_sigma_r2"/>
</dbReference>
<dbReference type="RefSeq" id="WP_150403022.1">
    <property type="nucleotide sequence ID" value="NZ_VXLC01000006.1"/>
</dbReference>
<evidence type="ECO:0000313" key="9">
    <source>
        <dbReference type="Proteomes" id="UP000323876"/>
    </source>
</evidence>
<dbReference type="InterPro" id="IPR007630">
    <property type="entry name" value="RNA_pol_sigma70_r4"/>
</dbReference>
<evidence type="ECO:0000259" key="7">
    <source>
        <dbReference type="Pfam" id="PF04545"/>
    </source>
</evidence>
<dbReference type="Gene3D" id="1.10.1740.10">
    <property type="match status" value="1"/>
</dbReference>
<evidence type="ECO:0000256" key="2">
    <source>
        <dbReference type="ARBA" id="ARBA00023015"/>
    </source>
</evidence>
<reference evidence="8 9" key="1">
    <citation type="submission" date="2019-09" db="EMBL/GenBank/DDBJ databases">
        <authorList>
            <person name="Wang X."/>
        </authorList>
    </citation>
    <scope>NUCLEOTIDE SEQUENCE [LARGE SCALE GENOMIC DNA]</scope>
    <source>
        <strain evidence="8 9">CICC 11023</strain>
    </source>
</reference>
<keyword evidence="9" id="KW-1185">Reference proteome</keyword>
<dbReference type="GO" id="GO:0016987">
    <property type="term" value="F:sigma factor activity"/>
    <property type="evidence" value="ECO:0007669"/>
    <property type="project" value="UniProtKB-KW"/>
</dbReference>
<feature type="domain" description="RNA polymerase sigma-70 region 4" evidence="7">
    <location>
        <begin position="146"/>
        <end position="195"/>
    </location>
</feature>
<keyword evidence="4" id="KW-0238">DNA-binding</keyword>
<dbReference type="OrthoDB" id="9784272at2"/>
<evidence type="ECO:0000313" key="8">
    <source>
        <dbReference type="EMBL" id="KAA8887447.1"/>
    </source>
</evidence>
<evidence type="ECO:0000256" key="4">
    <source>
        <dbReference type="ARBA" id="ARBA00023125"/>
    </source>
</evidence>
<dbReference type="PANTHER" id="PTHR43133">
    <property type="entry name" value="RNA POLYMERASE ECF-TYPE SIGMA FACTO"/>
    <property type="match status" value="1"/>
</dbReference>
<comment type="similarity">
    <text evidence="1">Belongs to the sigma-70 factor family. ECF subfamily.</text>
</comment>
<organism evidence="8 9">
    <name type="scientific">Nocardia colli</name>
    <dbReference type="NCBI Taxonomy" id="2545717"/>
    <lineage>
        <taxon>Bacteria</taxon>
        <taxon>Bacillati</taxon>
        <taxon>Actinomycetota</taxon>
        <taxon>Actinomycetes</taxon>
        <taxon>Mycobacteriales</taxon>
        <taxon>Nocardiaceae</taxon>
        <taxon>Nocardia</taxon>
    </lineage>
</organism>
<proteinExistence type="inferred from homology"/>
<dbReference type="PANTHER" id="PTHR43133:SF66">
    <property type="entry name" value="ECF RNA POLYMERASE SIGMA FACTOR SIGK"/>
    <property type="match status" value="1"/>
</dbReference>
<keyword evidence="2" id="KW-0805">Transcription regulation</keyword>
<dbReference type="CDD" id="cd06171">
    <property type="entry name" value="Sigma70_r4"/>
    <property type="match status" value="1"/>
</dbReference>
<dbReference type="Pfam" id="PF04545">
    <property type="entry name" value="Sigma70_r4"/>
    <property type="match status" value="1"/>
</dbReference>
<evidence type="ECO:0000256" key="3">
    <source>
        <dbReference type="ARBA" id="ARBA00023082"/>
    </source>
</evidence>
<dbReference type="GO" id="GO:0006352">
    <property type="term" value="P:DNA-templated transcription initiation"/>
    <property type="evidence" value="ECO:0007669"/>
    <property type="project" value="InterPro"/>
</dbReference>
<dbReference type="InterPro" id="IPR039425">
    <property type="entry name" value="RNA_pol_sigma-70-like"/>
</dbReference>
<dbReference type="NCBIfam" id="NF007228">
    <property type="entry name" value="PRK09646.1"/>
    <property type="match status" value="1"/>
</dbReference>
<accession>A0A5N0EDC7</accession>
<dbReference type="Gene3D" id="1.10.10.10">
    <property type="entry name" value="Winged helix-like DNA-binding domain superfamily/Winged helix DNA-binding domain"/>
    <property type="match status" value="1"/>
</dbReference>
<dbReference type="EMBL" id="VXLC01000006">
    <property type="protein sequence ID" value="KAA8887447.1"/>
    <property type="molecule type" value="Genomic_DNA"/>
</dbReference>
<sequence>MVSRARALPGARTLDDVTESANTPELLLRRVGRRDEQAFAALYDLVAGPVLGIVATVLRDHAQSEEVAQEVLLEIWLKAAQFDEHGRSALAWVLTIAHRRAVDRVRYQHANVERENRAGQLEPRHGFDDVVETTLDKLEHEAVRHALDGLTDLQRRSIVLAYYGGHTYREVSEALDKPVGTIKTRMRDGLLRLRESLGERS</sequence>
<name>A0A5N0EDC7_9NOCA</name>
<keyword evidence="5" id="KW-0804">Transcription</keyword>